<dbReference type="Proteomes" id="UP000602260">
    <property type="component" value="Unassembled WGS sequence"/>
</dbReference>
<dbReference type="AlphaFoldDB" id="A0A8J6M2N5"/>
<feature type="signal peptide" evidence="1">
    <location>
        <begin position="1"/>
        <end position="26"/>
    </location>
</feature>
<name>A0A8J6M2N5_9FIRM</name>
<keyword evidence="1" id="KW-0732">Signal</keyword>
<proteinExistence type="predicted"/>
<gene>
    <name evidence="2" type="ORF">H8S55_00100</name>
</gene>
<evidence type="ECO:0000256" key="1">
    <source>
        <dbReference type="SAM" id="SignalP"/>
    </source>
</evidence>
<evidence type="ECO:0000313" key="2">
    <source>
        <dbReference type="EMBL" id="MBC5715743.1"/>
    </source>
</evidence>
<comment type="caution">
    <text evidence="2">The sequence shown here is derived from an EMBL/GenBank/DDBJ whole genome shotgun (WGS) entry which is preliminary data.</text>
</comment>
<sequence>MRPRKFVHSTALMLVLTAALTVTAFAADPTQQPATKTDNKSSYYPTSVEMTEDDAGNPMIRKTYQLSVSDDPQKLPVADFERDGRRYYLLDMTKEDKIGVDTKEHSETVKLSSDTKEMEQILQRLDAQKEVTTEDGHTGVLTLDHTSVKVTADGYGTKKRTLSATRTYPNLSDADVALIPKTIQDNGHTLTLADVRWDSAYQTEADEAVVRYCATAQYTGESSSQYVTGYTVTADYSGRVTKTSCDTVVYTAIFDSRPLEGEQPVEETDHRLPIVLGGAALLGAMLGGAATQIKKKKRKGDES</sequence>
<dbReference type="RefSeq" id="WP_186877299.1">
    <property type="nucleotide sequence ID" value="NZ_JACOPN010000001.1"/>
</dbReference>
<dbReference type="EMBL" id="JACOPN010000001">
    <property type="protein sequence ID" value="MBC5715743.1"/>
    <property type="molecule type" value="Genomic_DNA"/>
</dbReference>
<keyword evidence="3" id="KW-1185">Reference proteome</keyword>
<protein>
    <recommendedName>
        <fullName evidence="4">Cell wall anchor protein</fullName>
    </recommendedName>
</protein>
<organism evidence="2 3">
    <name type="scientific">Flintibacter faecis</name>
    <dbReference type="NCBI Taxonomy" id="2763047"/>
    <lineage>
        <taxon>Bacteria</taxon>
        <taxon>Bacillati</taxon>
        <taxon>Bacillota</taxon>
        <taxon>Clostridia</taxon>
        <taxon>Eubacteriales</taxon>
        <taxon>Flintibacter</taxon>
    </lineage>
</organism>
<accession>A0A8J6M2N5</accession>
<evidence type="ECO:0008006" key="4">
    <source>
        <dbReference type="Google" id="ProtNLM"/>
    </source>
</evidence>
<feature type="chain" id="PRO_5035276198" description="Cell wall anchor protein" evidence="1">
    <location>
        <begin position="27"/>
        <end position="303"/>
    </location>
</feature>
<reference evidence="2" key="1">
    <citation type="submission" date="2020-08" db="EMBL/GenBank/DDBJ databases">
        <title>Genome public.</title>
        <authorList>
            <person name="Liu C."/>
            <person name="Sun Q."/>
        </authorList>
    </citation>
    <scope>NUCLEOTIDE SEQUENCE</scope>
    <source>
        <strain evidence="2">BX5</strain>
    </source>
</reference>
<evidence type="ECO:0000313" key="3">
    <source>
        <dbReference type="Proteomes" id="UP000602260"/>
    </source>
</evidence>